<evidence type="ECO:0000256" key="2">
    <source>
        <dbReference type="ARBA" id="ARBA00022692"/>
    </source>
</evidence>
<evidence type="ECO:0000256" key="3">
    <source>
        <dbReference type="ARBA" id="ARBA00022989"/>
    </source>
</evidence>
<evidence type="ECO:0000256" key="6">
    <source>
        <dbReference type="SAM" id="Phobius"/>
    </source>
</evidence>
<evidence type="ECO:0000256" key="4">
    <source>
        <dbReference type="ARBA" id="ARBA00023136"/>
    </source>
</evidence>
<feature type="compositionally biased region" description="Acidic residues" evidence="5">
    <location>
        <begin position="103"/>
        <end position="115"/>
    </location>
</feature>
<sequence>MSLLKSLFGSGAVGADRVNQGANEGGDPPPQIILDALQASVNEDINNDVIHDQPAQAQALVANDNNRETGAWLYSLVLPLATLIAIGTNNAGALGGGRISGDNSEEPSIDFDDPETANPATGDDVDLRTAIATQILATPAFLWRTGAIYTFIGIATGAFGAHGLSKRPGILPAQIDSWKTAAHYAAINGVALMAVSLHPKFSTHRVAGPSIALGAALFSGSIYALVLNRDRFKFLGPVTPLGGVALLAGYAALAF</sequence>
<protein>
    <submittedName>
        <fullName evidence="7">Uncharacterized protein</fullName>
    </submittedName>
</protein>
<keyword evidence="3 6" id="KW-1133">Transmembrane helix</keyword>
<feature type="transmembrane region" description="Helical" evidence="6">
    <location>
        <begin position="141"/>
        <end position="161"/>
    </location>
</feature>
<name>A0A8H7HZP8_9AGAM</name>
<accession>A0A8H7HZP8</accession>
<comment type="subcellular location">
    <subcellularLocation>
        <location evidence="1">Membrane</location>
        <topology evidence="1">Multi-pass membrane protein</topology>
    </subcellularLocation>
</comment>
<reference evidence="7" key="1">
    <citation type="submission" date="2020-09" db="EMBL/GenBank/DDBJ databases">
        <title>Comparative genome analyses of four rice-infecting Rhizoctonia solani isolates reveal extensive enrichment of homogalacturonan modification genes.</title>
        <authorList>
            <person name="Lee D.-Y."/>
            <person name="Jeon J."/>
            <person name="Kim K.-T."/>
            <person name="Cheong K."/>
            <person name="Song H."/>
            <person name="Choi G."/>
            <person name="Ko J."/>
            <person name="Opiyo S.O."/>
            <person name="Zuo S."/>
            <person name="Madhav S."/>
            <person name="Lee Y.-H."/>
            <person name="Wang G.-L."/>
        </authorList>
    </citation>
    <scope>NUCLEOTIDE SEQUENCE</scope>
    <source>
        <strain evidence="7">AG1-IA WGL</strain>
    </source>
</reference>
<dbReference type="Proteomes" id="UP000602905">
    <property type="component" value="Unassembled WGS sequence"/>
</dbReference>
<dbReference type="PANTHER" id="PTHR43461:SF1">
    <property type="entry name" value="TRANSMEMBRANE PROTEIN 256"/>
    <property type="match status" value="1"/>
</dbReference>
<gene>
    <name evidence="7" type="ORF">RHS03_01407</name>
</gene>
<dbReference type="AlphaFoldDB" id="A0A8H7HZP8"/>
<evidence type="ECO:0000313" key="7">
    <source>
        <dbReference type="EMBL" id="KAF8711671.1"/>
    </source>
</evidence>
<dbReference type="GO" id="GO:0016020">
    <property type="term" value="C:membrane"/>
    <property type="evidence" value="ECO:0007669"/>
    <property type="project" value="UniProtKB-SubCell"/>
</dbReference>
<feature type="non-terminal residue" evidence="7">
    <location>
        <position position="255"/>
    </location>
</feature>
<evidence type="ECO:0000313" key="8">
    <source>
        <dbReference type="Proteomes" id="UP000602905"/>
    </source>
</evidence>
<proteinExistence type="predicted"/>
<organism evidence="7 8">
    <name type="scientific">Rhizoctonia solani</name>
    <dbReference type="NCBI Taxonomy" id="456999"/>
    <lineage>
        <taxon>Eukaryota</taxon>
        <taxon>Fungi</taxon>
        <taxon>Dikarya</taxon>
        <taxon>Basidiomycota</taxon>
        <taxon>Agaricomycotina</taxon>
        <taxon>Agaricomycetes</taxon>
        <taxon>Cantharellales</taxon>
        <taxon>Ceratobasidiaceae</taxon>
        <taxon>Rhizoctonia</taxon>
    </lineage>
</organism>
<comment type="caution">
    <text evidence="7">The sequence shown here is derived from an EMBL/GenBank/DDBJ whole genome shotgun (WGS) entry which is preliminary data.</text>
</comment>
<dbReference type="EMBL" id="JACYCD010000045">
    <property type="protein sequence ID" value="KAF8711671.1"/>
    <property type="molecule type" value="Genomic_DNA"/>
</dbReference>
<dbReference type="OrthoDB" id="269173at2759"/>
<dbReference type="Pfam" id="PF04241">
    <property type="entry name" value="DUF423"/>
    <property type="match status" value="1"/>
</dbReference>
<evidence type="ECO:0000256" key="1">
    <source>
        <dbReference type="ARBA" id="ARBA00004141"/>
    </source>
</evidence>
<keyword evidence="2 6" id="KW-0812">Transmembrane</keyword>
<dbReference type="InterPro" id="IPR006696">
    <property type="entry name" value="DUF423"/>
</dbReference>
<dbReference type="PANTHER" id="PTHR43461">
    <property type="entry name" value="TRANSMEMBRANE PROTEIN 256"/>
    <property type="match status" value="1"/>
</dbReference>
<feature type="transmembrane region" description="Helical" evidence="6">
    <location>
        <begin position="207"/>
        <end position="227"/>
    </location>
</feature>
<feature type="transmembrane region" description="Helical" evidence="6">
    <location>
        <begin position="234"/>
        <end position="253"/>
    </location>
</feature>
<feature type="region of interest" description="Disordered" evidence="5">
    <location>
        <begin position="97"/>
        <end position="121"/>
    </location>
</feature>
<evidence type="ECO:0000256" key="5">
    <source>
        <dbReference type="SAM" id="MobiDB-lite"/>
    </source>
</evidence>
<keyword evidence="4 6" id="KW-0472">Membrane</keyword>